<accession>A0A1M5NEY2</accession>
<dbReference type="Gene3D" id="3.40.50.720">
    <property type="entry name" value="NAD(P)-binding Rossmann-like Domain"/>
    <property type="match status" value="1"/>
</dbReference>
<dbReference type="PRINTS" id="PR00080">
    <property type="entry name" value="SDRFAMILY"/>
</dbReference>
<comment type="similarity">
    <text evidence="1">Belongs to the short-chain dehydrogenases/reductases (SDR) family.</text>
</comment>
<dbReference type="OrthoDB" id="5786478at2"/>
<dbReference type="Pfam" id="PF00106">
    <property type="entry name" value="adh_short"/>
    <property type="match status" value="1"/>
</dbReference>
<evidence type="ECO:0000313" key="2">
    <source>
        <dbReference type="EMBL" id="SHG88071.1"/>
    </source>
</evidence>
<evidence type="ECO:0000256" key="1">
    <source>
        <dbReference type="RuleBase" id="RU000363"/>
    </source>
</evidence>
<name>A0A1M5NEY2_9FLAO</name>
<dbReference type="PRINTS" id="PR00081">
    <property type="entry name" value="GDHRDH"/>
</dbReference>
<dbReference type="PANTHER" id="PTHR45458">
    <property type="entry name" value="SHORT-CHAIN DEHYDROGENASE/REDUCTASE SDR"/>
    <property type="match status" value="1"/>
</dbReference>
<dbReference type="GO" id="GO:0016616">
    <property type="term" value="F:oxidoreductase activity, acting on the CH-OH group of donors, NAD or NADP as acceptor"/>
    <property type="evidence" value="ECO:0007669"/>
    <property type="project" value="TreeGrafter"/>
</dbReference>
<dbReference type="EMBL" id="FQWF01000011">
    <property type="protein sequence ID" value="SHG88071.1"/>
    <property type="molecule type" value="Genomic_DNA"/>
</dbReference>
<dbReference type="AlphaFoldDB" id="A0A1M5NEY2"/>
<evidence type="ECO:0000313" key="3">
    <source>
        <dbReference type="Proteomes" id="UP000184020"/>
    </source>
</evidence>
<proteinExistence type="inferred from homology"/>
<protein>
    <submittedName>
        <fullName evidence="2">Short-chain dehydrogenase</fullName>
    </submittedName>
</protein>
<organism evidence="2 3">
    <name type="scientific">Flavobacterium micromati</name>
    <dbReference type="NCBI Taxonomy" id="229205"/>
    <lineage>
        <taxon>Bacteria</taxon>
        <taxon>Pseudomonadati</taxon>
        <taxon>Bacteroidota</taxon>
        <taxon>Flavobacteriia</taxon>
        <taxon>Flavobacteriales</taxon>
        <taxon>Flavobacteriaceae</taxon>
        <taxon>Flavobacterium</taxon>
    </lineage>
</organism>
<gene>
    <name evidence="2" type="ORF">SAMN05444372_11148</name>
</gene>
<dbReference type="STRING" id="229205.SAMN05444372_11148"/>
<dbReference type="InterPro" id="IPR052184">
    <property type="entry name" value="SDR_enzymes"/>
</dbReference>
<reference evidence="3" key="1">
    <citation type="submission" date="2016-11" db="EMBL/GenBank/DDBJ databases">
        <authorList>
            <person name="Varghese N."/>
            <person name="Submissions S."/>
        </authorList>
    </citation>
    <scope>NUCLEOTIDE SEQUENCE [LARGE SCALE GENOMIC DNA]</scope>
    <source>
        <strain evidence="3">DSM 17659</strain>
    </source>
</reference>
<dbReference type="RefSeq" id="WP_073020768.1">
    <property type="nucleotide sequence ID" value="NZ_FQWF01000011.1"/>
</dbReference>
<dbReference type="Proteomes" id="UP000184020">
    <property type="component" value="Unassembled WGS sequence"/>
</dbReference>
<keyword evidence="3" id="KW-1185">Reference proteome</keyword>
<dbReference type="InterPro" id="IPR002347">
    <property type="entry name" value="SDR_fam"/>
</dbReference>
<sequence>MNKTILITGASKGIGFSLAKKFLENGFKVIGTSRSGKIEGIENENFETLQLDLSDFKNIEILKKEINEKGRKIDILINNAGIGPDLDFNNPEEITFKQTFAVNVIGTTFLTEVLIENINIDGKIINISSKMGSIALCERIDSVAYRMSKTALNMYTKILSNRLSEKIKVASLHPGWVRTTIAKSNITEGRLSTEESAKGIFDFTISDFKSGIFWDVETETEIVW</sequence>
<dbReference type="SUPFAM" id="SSF51735">
    <property type="entry name" value="NAD(P)-binding Rossmann-fold domains"/>
    <property type="match status" value="1"/>
</dbReference>
<dbReference type="InterPro" id="IPR036291">
    <property type="entry name" value="NAD(P)-bd_dom_sf"/>
</dbReference>
<dbReference type="PANTHER" id="PTHR45458:SF1">
    <property type="entry name" value="SHORT CHAIN DEHYDROGENASE"/>
    <property type="match status" value="1"/>
</dbReference>